<keyword evidence="3" id="KW-1185">Reference proteome</keyword>
<feature type="compositionally biased region" description="Low complexity" evidence="1">
    <location>
        <begin position="88"/>
        <end position="98"/>
    </location>
</feature>
<comment type="caution">
    <text evidence="2">The sequence shown here is derived from an EMBL/GenBank/DDBJ whole genome shotgun (WGS) entry which is preliminary data.</text>
</comment>
<gene>
    <name evidence="2" type="ORF">GCM10009676_35710</name>
</gene>
<accession>A0ABN1WJG7</accession>
<name>A0ABN1WJG7_9PSEU</name>
<organism evidence="2 3">
    <name type="scientific">Prauserella halophila</name>
    <dbReference type="NCBI Taxonomy" id="185641"/>
    <lineage>
        <taxon>Bacteria</taxon>
        <taxon>Bacillati</taxon>
        <taxon>Actinomycetota</taxon>
        <taxon>Actinomycetes</taxon>
        <taxon>Pseudonocardiales</taxon>
        <taxon>Pseudonocardiaceae</taxon>
        <taxon>Prauserella</taxon>
    </lineage>
</organism>
<feature type="region of interest" description="Disordered" evidence="1">
    <location>
        <begin position="1"/>
        <end position="98"/>
    </location>
</feature>
<sequence>MGHSRAERVRSGGGGDGWEQGMRGMPPGSAEGPAQRNTVPGVRNTTPGIRNTVPGVRNTALGGAPRGARVQDTRCSTQDTRRERTRQAGARAAWAALA</sequence>
<proteinExistence type="predicted"/>
<reference evidence="2 3" key="1">
    <citation type="journal article" date="2019" name="Int. J. Syst. Evol. Microbiol.">
        <title>The Global Catalogue of Microorganisms (GCM) 10K type strain sequencing project: providing services to taxonomists for standard genome sequencing and annotation.</title>
        <authorList>
            <consortium name="The Broad Institute Genomics Platform"/>
            <consortium name="The Broad Institute Genome Sequencing Center for Infectious Disease"/>
            <person name="Wu L."/>
            <person name="Ma J."/>
        </authorList>
    </citation>
    <scope>NUCLEOTIDE SEQUENCE [LARGE SCALE GENOMIC DNA]</scope>
    <source>
        <strain evidence="2 3">JCM 13023</strain>
    </source>
</reference>
<protein>
    <submittedName>
        <fullName evidence="2">Uncharacterized protein</fullName>
    </submittedName>
</protein>
<feature type="compositionally biased region" description="Basic and acidic residues" evidence="1">
    <location>
        <begin position="1"/>
        <end position="10"/>
    </location>
</feature>
<feature type="compositionally biased region" description="Polar residues" evidence="1">
    <location>
        <begin position="35"/>
        <end position="49"/>
    </location>
</feature>
<dbReference type="Proteomes" id="UP001500653">
    <property type="component" value="Unassembled WGS sequence"/>
</dbReference>
<evidence type="ECO:0000256" key="1">
    <source>
        <dbReference type="SAM" id="MobiDB-lite"/>
    </source>
</evidence>
<evidence type="ECO:0000313" key="3">
    <source>
        <dbReference type="Proteomes" id="UP001500653"/>
    </source>
</evidence>
<dbReference type="EMBL" id="BAAALN010000012">
    <property type="protein sequence ID" value="GAA1246411.1"/>
    <property type="molecule type" value="Genomic_DNA"/>
</dbReference>
<evidence type="ECO:0000313" key="2">
    <source>
        <dbReference type="EMBL" id="GAA1246411.1"/>
    </source>
</evidence>